<dbReference type="InterPro" id="IPR016197">
    <property type="entry name" value="Chromo-like_dom_sf"/>
</dbReference>
<dbReference type="SUPFAM" id="SSF54160">
    <property type="entry name" value="Chromo domain-like"/>
    <property type="match status" value="1"/>
</dbReference>
<dbReference type="Proteomes" id="UP000325315">
    <property type="component" value="Unassembled WGS sequence"/>
</dbReference>
<dbReference type="Gene3D" id="2.40.50.40">
    <property type="match status" value="1"/>
</dbReference>
<dbReference type="OrthoDB" id="1723102at2759"/>
<proteinExistence type="predicted"/>
<reference evidence="2" key="1">
    <citation type="journal article" date="2019" name="Plant Biotechnol. J.">
        <title>Genome sequencing of the Australian wild diploid species Gossypium australe highlights disease resistance and delayed gland morphogenesis.</title>
        <authorList>
            <person name="Cai Y."/>
            <person name="Cai X."/>
            <person name="Wang Q."/>
            <person name="Wang P."/>
            <person name="Zhang Y."/>
            <person name="Cai C."/>
            <person name="Xu Y."/>
            <person name="Wang K."/>
            <person name="Zhou Z."/>
            <person name="Wang C."/>
            <person name="Geng S."/>
            <person name="Li B."/>
            <person name="Dong Q."/>
            <person name="Hou Y."/>
            <person name="Wang H."/>
            <person name="Ai P."/>
            <person name="Liu Z."/>
            <person name="Yi F."/>
            <person name="Sun M."/>
            <person name="An G."/>
            <person name="Cheng J."/>
            <person name="Zhang Y."/>
            <person name="Shi Q."/>
            <person name="Xie Y."/>
            <person name="Shi X."/>
            <person name="Chang Y."/>
            <person name="Huang F."/>
            <person name="Chen Y."/>
            <person name="Hong S."/>
            <person name="Mi L."/>
            <person name="Sun Q."/>
            <person name="Zhang L."/>
            <person name="Zhou B."/>
            <person name="Peng R."/>
            <person name="Zhang X."/>
            <person name="Liu F."/>
        </authorList>
    </citation>
    <scope>NUCLEOTIDE SEQUENCE [LARGE SCALE GENOMIC DNA]</scope>
    <source>
        <strain evidence="2">cv. PA1801</strain>
    </source>
</reference>
<keyword evidence="2" id="KW-1185">Reference proteome</keyword>
<keyword evidence="1" id="KW-0418">Kinase</keyword>
<dbReference type="AlphaFoldDB" id="A0A5B6V4H8"/>
<evidence type="ECO:0000313" key="1">
    <source>
        <dbReference type="EMBL" id="KAA3463971.1"/>
    </source>
</evidence>
<accession>A0A5B6V4H8</accession>
<protein>
    <submittedName>
        <fullName evidence="1">Receptor-like protein kinase</fullName>
    </submittedName>
</protein>
<dbReference type="GO" id="GO:0016301">
    <property type="term" value="F:kinase activity"/>
    <property type="evidence" value="ECO:0007669"/>
    <property type="project" value="UniProtKB-KW"/>
</dbReference>
<dbReference type="EMBL" id="SMMG02000008">
    <property type="protein sequence ID" value="KAA3463971.1"/>
    <property type="molecule type" value="Genomic_DNA"/>
</dbReference>
<keyword evidence="1" id="KW-0675">Receptor</keyword>
<organism evidence="1 2">
    <name type="scientific">Gossypium australe</name>
    <dbReference type="NCBI Taxonomy" id="47621"/>
    <lineage>
        <taxon>Eukaryota</taxon>
        <taxon>Viridiplantae</taxon>
        <taxon>Streptophyta</taxon>
        <taxon>Embryophyta</taxon>
        <taxon>Tracheophyta</taxon>
        <taxon>Spermatophyta</taxon>
        <taxon>Magnoliopsida</taxon>
        <taxon>eudicotyledons</taxon>
        <taxon>Gunneridae</taxon>
        <taxon>Pentapetalae</taxon>
        <taxon>rosids</taxon>
        <taxon>malvids</taxon>
        <taxon>Malvales</taxon>
        <taxon>Malvaceae</taxon>
        <taxon>Malvoideae</taxon>
        <taxon>Gossypium</taxon>
    </lineage>
</organism>
<keyword evidence="1" id="KW-0808">Transferase</keyword>
<gene>
    <name evidence="1" type="ORF">EPI10_008281</name>
</gene>
<evidence type="ECO:0000313" key="2">
    <source>
        <dbReference type="Proteomes" id="UP000325315"/>
    </source>
</evidence>
<comment type="caution">
    <text evidence="1">The sequence shown here is derived from an EMBL/GenBank/DDBJ whole genome shotgun (WGS) entry which is preliminary data.</text>
</comment>
<sequence>MYFMYQCYVDIDRIHHIILAQEVKELRNKHIALVKVLWQSHGVEEATWEPEEAMRKQYINFFASKIFRDENP</sequence>
<name>A0A5B6V4H8_9ROSI</name>